<proteinExistence type="predicted"/>
<dbReference type="RefSeq" id="WP_377493518.1">
    <property type="nucleotide sequence ID" value="NZ_JBHMDO010000017.1"/>
</dbReference>
<keyword evidence="1" id="KW-0732">Signal</keyword>
<name>A0ABV5KM72_9BACL</name>
<organism evidence="2 3">
    <name type="scientific">Paenibacillus aurantiacus</name>
    <dbReference type="NCBI Taxonomy" id="1936118"/>
    <lineage>
        <taxon>Bacteria</taxon>
        <taxon>Bacillati</taxon>
        <taxon>Bacillota</taxon>
        <taxon>Bacilli</taxon>
        <taxon>Bacillales</taxon>
        <taxon>Paenibacillaceae</taxon>
        <taxon>Paenibacillus</taxon>
    </lineage>
</organism>
<reference evidence="2 3" key="1">
    <citation type="submission" date="2024-09" db="EMBL/GenBank/DDBJ databases">
        <authorList>
            <person name="Sun Q."/>
            <person name="Mori K."/>
        </authorList>
    </citation>
    <scope>NUCLEOTIDE SEQUENCE [LARGE SCALE GENOMIC DNA]</scope>
    <source>
        <strain evidence="2 3">TISTR 2452</strain>
    </source>
</reference>
<evidence type="ECO:0000313" key="3">
    <source>
        <dbReference type="Proteomes" id="UP001589747"/>
    </source>
</evidence>
<gene>
    <name evidence="2" type="ORF">ACFFSY_10485</name>
</gene>
<evidence type="ECO:0000313" key="2">
    <source>
        <dbReference type="EMBL" id="MFB9326341.1"/>
    </source>
</evidence>
<sequence>MKKRLLSLFVTATLLFFASLPTSYAADIVMGGWDTDGDGAIETVYNSGSNITIKESNGTSRIYPIASNWYLVGAADTNGAPGVDLIFNVSGTVKIVHDASQTTSSYPMNSNWWLLNGGIADTDGVAGAELVFNVNGNLRFLHDRTGTMKDFNVGSNWILLSGGITDLDGVPGSEIALNMGVVGGIKIFHENTGTWSSYAMPANWSLAGIYNQDNVAGNEIIYSTSTGTFAINDRLKTSYGI</sequence>
<feature type="signal peptide" evidence="1">
    <location>
        <begin position="1"/>
        <end position="25"/>
    </location>
</feature>
<accession>A0ABV5KM72</accession>
<dbReference type="EMBL" id="JBHMDO010000017">
    <property type="protein sequence ID" value="MFB9326341.1"/>
    <property type="molecule type" value="Genomic_DNA"/>
</dbReference>
<dbReference type="Proteomes" id="UP001589747">
    <property type="component" value="Unassembled WGS sequence"/>
</dbReference>
<comment type="caution">
    <text evidence="2">The sequence shown here is derived from an EMBL/GenBank/DDBJ whole genome shotgun (WGS) entry which is preliminary data.</text>
</comment>
<evidence type="ECO:0000256" key="1">
    <source>
        <dbReference type="SAM" id="SignalP"/>
    </source>
</evidence>
<protein>
    <submittedName>
        <fullName evidence="2">Uncharacterized protein</fullName>
    </submittedName>
</protein>
<keyword evidence="3" id="KW-1185">Reference proteome</keyword>
<feature type="chain" id="PRO_5046711969" evidence="1">
    <location>
        <begin position="26"/>
        <end position="241"/>
    </location>
</feature>